<feature type="compositionally biased region" description="Polar residues" evidence="1">
    <location>
        <begin position="1"/>
        <end position="16"/>
    </location>
</feature>
<dbReference type="Gene3D" id="3.10.260.10">
    <property type="entry name" value="Transcription regulator HTH, APSES-type DNA-binding domain"/>
    <property type="match status" value="1"/>
</dbReference>
<feature type="region of interest" description="Disordered" evidence="1">
    <location>
        <begin position="1"/>
        <end position="20"/>
    </location>
</feature>
<dbReference type="GO" id="GO:0003677">
    <property type="term" value="F:DNA binding"/>
    <property type="evidence" value="ECO:0007669"/>
    <property type="project" value="InterPro"/>
</dbReference>
<dbReference type="GeneID" id="36327537"/>
<dbReference type="Pfam" id="PF25318">
    <property type="entry name" value="WHD_GDS1"/>
    <property type="match status" value="1"/>
</dbReference>
<evidence type="ECO:0000259" key="2">
    <source>
        <dbReference type="Pfam" id="PF25318"/>
    </source>
</evidence>
<dbReference type="STRING" id="670580.A0A1X6N8J3"/>
<feature type="compositionally biased region" description="Polar residues" evidence="1">
    <location>
        <begin position="296"/>
        <end position="309"/>
    </location>
</feature>
<dbReference type="InterPro" id="IPR057511">
    <property type="entry name" value="WH_GDS1"/>
</dbReference>
<feature type="region of interest" description="Disordered" evidence="1">
    <location>
        <begin position="232"/>
        <end position="422"/>
    </location>
</feature>
<gene>
    <name evidence="3" type="ORF">POSPLADRAFT_1073264</name>
</gene>
<feature type="compositionally biased region" description="Basic and acidic residues" evidence="1">
    <location>
        <begin position="957"/>
        <end position="969"/>
    </location>
</feature>
<feature type="compositionally biased region" description="Low complexity" evidence="1">
    <location>
        <begin position="396"/>
        <end position="406"/>
    </location>
</feature>
<feature type="region of interest" description="Disordered" evidence="1">
    <location>
        <begin position="636"/>
        <end position="674"/>
    </location>
</feature>
<sequence>MVSSVVTPGYRTTPTAPHQYGTRIRSNSVIKPSVRLRQVADTPPAPRRIKPVPVPKPKPVPVLAPAEPPHGDWPPFPPDHVMLHTDDLNSRVFLAIGRAFMSVDNRAMTIKDLAEMTLKFGLMCQNVSAAGQAITTYIRAHLQRCDVQQDHPLLLRHVMSGTPSDDDLVTALHSRVGGAHCTLSASDKRITNFRRGTMVWYLSRAAGAPCPFARAGIRLCDYTESGKVGCLPTTGREKKRERDRLRRAEQCGQKRKRLLRACADKGSDSDSTTSEEDKRPPKVKLTLRLRPLNAGASRSPSSTPPSVQLDSPFPSQPHEIIDLSKDDDMDTDTESSGESDSESDSSDSDSDAMSVQSSFQDHVHAFGDTSNAGVEPQNAIVSPHKAPPTNAHTSRSPSVPSSVVSASPPPDSADEDEELHGSMSRSLDHFLLDERGSSFYDDEDDYLSWDDSVFDLDGDAETQWESPGPRSPSAQFEDEVVVKQEPNDVGGLLDAWDLPGDMKVLDVVAQAAAGILPEQPRLKAEEAESWTFKHFDPNSDSFPPISIEDATPSIKQEEVESGVHFFSTGLMTPLNHAPISSSISPVSPALAPVVPCPSSNNATTRASGDLEWRDAELLGPDSVRLDDLDGSVWRESRRPEHHVADSPTLEAREGSRPVTEGAGVGANSPLPDLTSPTLLSSMTWLSLRSPSSPDVLQSGSMSAPPTQNERSSSYEPHVVSTSRHCNPMITATKLEGITVYQMSLGSSIILRRADTNFVNIAAIVKALGLAYPYTHNAVIVAHGSPAVVGTWVPLVTAQEMFKDQTALSTFLSDHLRDALPAAFDGILQSSPRQTYSLHHFGPSFQSTIEAKRRSLTFRLQDPPPQEADVSWEPDVCSLIDPEERLFSPQSIFALASNLPSPAASPEAAIPAELPLSPTEEEMFRVLCSDWEWETPSSGASVMGRTENVDSSGAATETKGKESRSRDRPLRRSKRVADAIANRSRTRSSKRGSRSSLS</sequence>
<dbReference type="Proteomes" id="UP000194127">
    <property type="component" value="Unassembled WGS sequence"/>
</dbReference>
<feature type="domain" description="GDS1 winged helix" evidence="2">
    <location>
        <begin position="84"/>
        <end position="161"/>
    </location>
</feature>
<proteinExistence type="predicted"/>
<keyword evidence="4" id="KW-1185">Reference proteome</keyword>
<evidence type="ECO:0000256" key="1">
    <source>
        <dbReference type="SAM" id="MobiDB-lite"/>
    </source>
</evidence>
<organism evidence="3 4">
    <name type="scientific">Postia placenta MAD-698-R-SB12</name>
    <dbReference type="NCBI Taxonomy" id="670580"/>
    <lineage>
        <taxon>Eukaryota</taxon>
        <taxon>Fungi</taxon>
        <taxon>Dikarya</taxon>
        <taxon>Basidiomycota</taxon>
        <taxon>Agaricomycotina</taxon>
        <taxon>Agaricomycetes</taxon>
        <taxon>Polyporales</taxon>
        <taxon>Adustoporiaceae</taxon>
        <taxon>Rhodonia</taxon>
    </lineage>
</organism>
<dbReference type="AlphaFoldDB" id="A0A1X6N8J3"/>
<dbReference type="RefSeq" id="XP_024341725.1">
    <property type="nucleotide sequence ID" value="XM_024482588.1"/>
</dbReference>
<dbReference type="EMBL" id="KZ110593">
    <property type="protein sequence ID" value="OSX64931.1"/>
    <property type="molecule type" value="Genomic_DNA"/>
</dbReference>
<reference evidence="3 4" key="1">
    <citation type="submission" date="2017-04" db="EMBL/GenBank/DDBJ databases">
        <title>Genome Sequence of the Model Brown-Rot Fungus Postia placenta SB12.</title>
        <authorList>
            <consortium name="DOE Joint Genome Institute"/>
            <person name="Gaskell J."/>
            <person name="Kersten P."/>
            <person name="Larrondo L.F."/>
            <person name="Canessa P."/>
            <person name="Martinez D."/>
            <person name="Hibbett D."/>
            <person name="Schmoll M."/>
            <person name="Kubicek C.P."/>
            <person name="Martinez A.T."/>
            <person name="Yadav J."/>
            <person name="Master E."/>
            <person name="Magnuson J.K."/>
            <person name="James T."/>
            <person name="Yaver D."/>
            <person name="Berka R."/>
            <person name="Labutti K."/>
            <person name="Lipzen A."/>
            <person name="Aerts A."/>
            <person name="Barry K."/>
            <person name="Henrissat B."/>
            <person name="Blanchette R."/>
            <person name="Grigoriev I."/>
            <person name="Cullen D."/>
        </authorList>
    </citation>
    <scope>NUCLEOTIDE SEQUENCE [LARGE SCALE GENOMIC DNA]</scope>
    <source>
        <strain evidence="3 4">MAD-698-R-SB12</strain>
    </source>
</reference>
<dbReference type="InterPro" id="IPR036887">
    <property type="entry name" value="HTH_APSES_sf"/>
</dbReference>
<evidence type="ECO:0000313" key="3">
    <source>
        <dbReference type="EMBL" id="OSX64931.1"/>
    </source>
</evidence>
<dbReference type="SUPFAM" id="SSF54616">
    <property type="entry name" value="DNA-binding domain of Mlu1-box binding protein MBP1"/>
    <property type="match status" value="1"/>
</dbReference>
<protein>
    <recommendedName>
        <fullName evidence="2">GDS1 winged helix domain-containing protein</fullName>
    </recommendedName>
</protein>
<name>A0A1X6N8J3_9APHY</name>
<feature type="region of interest" description="Disordered" evidence="1">
    <location>
        <begin position="690"/>
        <end position="721"/>
    </location>
</feature>
<evidence type="ECO:0000313" key="4">
    <source>
        <dbReference type="Proteomes" id="UP000194127"/>
    </source>
</evidence>
<feature type="compositionally biased region" description="Basic residues" evidence="1">
    <location>
        <begin position="983"/>
        <end position="997"/>
    </location>
</feature>
<accession>A0A1X6N8J3</accession>
<feature type="compositionally biased region" description="Acidic residues" evidence="1">
    <location>
        <begin position="327"/>
        <end position="350"/>
    </location>
</feature>
<feature type="compositionally biased region" description="Basic and acidic residues" evidence="1">
    <location>
        <begin position="636"/>
        <end position="655"/>
    </location>
</feature>
<feature type="region of interest" description="Disordered" evidence="1">
    <location>
        <begin position="935"/>
        <end position="997"/>
    </location>
</feature>
<dbReference type="OrthoDB" id="5597783at2759"/>
<feature type="compositionally biased region" description="Basic and acidic residues" evidence="1">
    <location>
        <begin position="235"/>
        <end position="249"/>
    </location>
</feature>
<feature type="region of interest" description="Disordered" evidence="1">
    <location>
        <begin position="37"/>
        <end position="59"/>
    </location>
</feature>